<dbReference type="Proteomes" id="UP001066276">
    <property type="component" value="Chromosome 6"/>
</dbReference>
<feature type="region of interest" description="Disordered" evidence="2">
    <location>
        <begin position="1359"/>
        <end position="1491"/>
    </location>
</feature>
<dbReference type="GO" id="GO:0016604">
    <property type="term" value="C:nuclear body"/>
    <property type="evidence" value="ECO:0007669"/>
    <property type="project" value="TreeGrafter"/>
</dbReference>
<organism evidence="6 7">
    <name type="scientific">Pleurodeles waltl</name>
    <name type="common">Iberian ribbed newt</name>
    <dbReference type="NCBI Taxonomy" id="8319"/>
    <lineage>
        <taxon>Eukaryota</taxon>
        <taxon>Metazoa</taxon>
        <taxon>Chordata</taxon>
        <taxon>Craniata</taxon>
        <taxon>Vertebrata</taxon>
        <taxon>Euteleostomi</taxon>
        <taxon>Amphibia</taxon>
        <taxon>Batrachia</taxon>
        <taxon>Caudata</taxon>
        <taxon>Salamandroidea</taxon>
        <taxon>Salamandridae</taxon>
        <taxon>Pleurodelinae</taxon>
        <taxon>Pleurodeles</taxon>
    </lineage>
</organism>
<feature type="compositionally biased region" description="Low complexity" evidence="2">
    <location>
        <begin position="1683"/>
        <end position="1694"/>
    </location>
</feature>
<feature type="compositionally biased region" description="Basic and acidic residues" evidence="2">
    <location>
        <begin position="2893"/>
        <end position="2902"/>
    </location>
</feature>
<dbReference type="InterPro" id="IPR041679">
    <property type="entry name" value="DNA2/NAM7-like_C"/>
</dbReference>
<evidence type="ECO:0000256" key="2">
    <source>
        <dbReference type="SAM" id="MobiDB-lite"/>
    </source>
</evidence>
<gene>
    <name evidence="6" type="ORF">NDU88_000638</name>
</gene>
<feature type="region of interest" description="Disordered" evidence="2">
    <location>
        <begin position="976"/>
        <end position="1025"/>
    </location>
</feature>
<feature type="compositionally biased region" description="Basic and acidic residues" evidence="2">
    <location>
        <begin position="2873"/>
        <end position="2883"/>
    </location>
</feature>
<dbReference type="FunFam" id="3.40.50.300:FF:000810">
    <property type="entry name" value="probable helicase senataxin"/>
    <property type="match status" value="1"/>
</dbReference>
<dbReference type="PANTHER" id="PTHR10887:SF537">
    <property type="entry name" value="HELICASE SENATAXIN-RELATED"/>
    <property type="match status" value="1"/>
</dbReference>
<evidence type="ECO:0000259" key="5">
    <source>
        <dbReference type="Pfam" id="PF13087"/>
    </source>
</evidence>
<feature type="compositionally biased region" description="Gly residues" evidence="2">
    <location>
        <begin position="59"/>
        <end position="72"/>
    </location>
</feature>
<evidence type="ECO:0000259" key="4">
    <source>
        <dbReference type="Pfam" id="PF13086"/>
    </source>
</evidence>
<feature type="domain" description="DNA2/NAM7 helicase-like C-terminal" evidence="5">
    <location>
        <begin position="2453"/>
        <end position="2648"/>
    </location>
</feature>
<feature type="compositionally biased region" description="Polar residues" evidence="2">
    <location>
        <begin position="1292"/>
        <end position="1301"/>
    </location>
</feature>
<keyword evidence="1" id="KW-0175">Coiled coil</keyword>
<feature type="compositionally biased region" description="Low complexity" evidence="2">
    <location>
        <begin position="2764"/>
        <end position="2775"/>
    </location>
</feature>
<feature type="region of interest" description="Disordered" evidence="2">
    <location>
        <begin position="1217"/>
        <end position="1254"/>
    </location>
</feature>
<dbReference type="GO" id="GO:0001147">
    <property type="term" value="F:transcription termination site sequence-specific DNA binding"/>
    <property type="evidence" value="ECO:0007669"/>
    <property type="project" value="TreeGrafter"/>
</dbReference>
<feature type="compositionally biased region" description="Basic and acidic residues" evidence="2">
    <location>
        <begin position="2784"/>
        <end position="2796"/>
    </location>
</feature>
<name>A0AAV7Q697_PLEWA</name>
<comment type="caution">
    <text evidence="6">The sequence shown here is derived from an EMBL/GenBank/DDBJ whole genome shotgun (WGS) entry which is preliminary data.</text>
</comment>
<accession>A0AAV7Q697</accession>
<feature type="region of interest" description="Disordered" evidence="2">
    <location>
        <begin position="685"/>
        <end position="712"/>
    </location>
</feature>
<feature type="coiled-coil region" evidence="1">
    <location>
        <begin position="2304"/>
        <end position="2356"/>
    </location>
</feature>
<protein>
    <recommendedName>
        <fullName evidence="8">Helicase senataxin</fullName>
    </recommendedName>
</protein>
<dbReference type="GO" id="GO:0006369">
    <property type="term" value="P:termination of RNA polymerase II transcription"/>
    <property type="evidence" value="ECO:0007669"/>
    <property type="project" value="TreeGrafter"/>
</dbReference>
<dbReference type="CDD" id="cd18042">
    <property type="entry name" value="DEXXQc_SETX"/>
    <property type="match status" value="1"/>
</dbReference>
<feature type="region of interest" description="Disordered" evidence="2">
    <location>
        <begin position="1274"/>
        <end position="1344"/>
    </location>
</feature>
<feature type="signal peptide" evidence="3">
    <location>
        <begin position="1"/>
        <end position="16"/>
    </location>
</feature>
<feature type="compositionally biased region" description="Polar residues" evidence="2">
    <location>
        <begin position="857"/>
        <end position="878"/>
    </location>
</feature>
<dbReference type="InterPro" id="IPR041677">
    <property type="entry name" value="DNA2/NAM7_AAA_11"/>
</dbReference>
<feature type="compositionally biased region" description="Polar residues" evidence="2">
    <location>
        <begin position="737"/>
        <end position="746"/>
    </location>
</feature>
<feature type="chain" id="PRO_5043787377" description="Helicase senataxin" evidence="3">
    <location>
        <begin position="17"/>
        <end position="2911"/>
    </location>
</feature>
<dbReference type="InterPro" id="IPR027417">
    <property type="entry name" value="P-loop_NTPase"/>
</dbReference>
<dbReference type="SUPFAM" id="SSF52540">
    <property type="entry name" value="P-loop containing nucleoside triphosphate hydrolases"/>
    <property type="match status" value="1"/>
</dbReference>
<feature type="compositionally biased region" description="Basic and acidic residues" evidence="2">
    <location>
        <begin position="1402"/>
        <end position="1419"/>
    </location>
</feature>
<evidence type="ECO:0008006" key="8">
    <source>
        <dbReference type="Google" id="ProtNLM"/>
    </source>
</evidence>
<feature type="region of interest" description="Disordered" evidence="2">
    <location>
        <begin position="16"/>
        <end position="83"/>
    </location>
</feature>
<evidence type="ECO:0000256" key="3">
    <source>
        <dbReference type="SAM" id="SignalP"/>
    </source>
</evidence>
<feature type="domain" description="DNA2/NAM7 helicase helicase" evidence="4">
    <location>
        <begin position="2161"/>
        <end position="2444"/>
    </location>
</feature>
<feature type="compositionally biased region" description="Basic and acidic residues" evidence="2">
    <location>
        <begin position="45"/>
        <end position="56"/>
    </location>
</feature>
<dbReference type="GO" id="GO:0004386">
    <property type="term" value="F:helicase activity"/>
    <property type="evidence" value="ECO:0007669"/>
    <property type="project" value="InterPro"/>
</dbReference>
<dbReference type="CDD" id="cd18808">
    <property type="entry name" value="SF1_C_Upf1"/>
    <property type="match status" value="1"/>
</dbReference>
<feature type="region of interest" description="Disordered" evidence="2">
    <location>
        <begin position="2698"/>
        <end position="2911"/>
    </location>
</feature>
<keyword evidence="3" id="KW-0732">Signal</keyword>
<proteinExistence type="predicted"/>
<feature type="region of interest" description="Disordered" evidence="2">
    <location>
        <begin position="1677"/>
        <end position="1711"/>
    </location>
</feature>
<reference evidence="6" key="1">
    <citation type="journal article" date="2022" name="bioRxiv">
        <title>Sequencing and chromosome-scale assembly of the giantPleurodeles waltlgenome.</title>
        <authorList>
            <person name="Brown T."/>
            <person name="Elewa A."/>
            <person name="Iarovenko S."/>
            <person name="Subramanian E."/>
            <person name="Araus A.J."/>
            <person name="Petzold A."/>
            <person name="Susuki M."/>
            <person name="Suzuki K.-i.T."/>
            <person name="Hayashi T."/>
            <person name="Toyoda A."/>
            <person name="Oliveira C."/>
            <person name="Osipova E."/>
            <person name="Leigh N.D."/>
            <person name="Simon A."/>
            <person name="Yun M.H."/>
        </authorList>
    </citation>
    <scope>NUCLEOTIDE SEQUENCE</scope>
    <source>
        <strain evidence="6">20211129_DDA</strain>
        <tissue evidence="6">Liver</tissue>
    </source>
</reference>
<feature type="compositionally biased region" description="Acidic residues" evidence="2">
    <location>
        <begin position="1321"/>
        <end position="1336"/>
    </location>
</feature>
<evidence type="ECO:0000256" key="1">
    <source>
        <dbReference type="SAM" id="Coils"/>
    </source>
</evidence>
<sequence length="2911" mass="325868">MFTWLSLLSFAPPTSSFTDGGRHLPVTSRRSSLGREVARGWGENGTKEESKQRARGDVSAGGGASAPVGGGSEPAAASREGRNMSTCRWCTPSGFSTSEFLKQYATNSLSREDFLSANDDLSYCLECVVEYHKARDELPTLHKALWEAETSRLVAQFEKTMKDESIEDEELFFVEEDGETKLPEFVGPEFENNLRVPLLEVLKYPYLLLDERLSELCVEALCKMERVGYSFQVFDKHPGIYLLLVHPNELVRRWAILTARSLGKVDRDDYYDLQEVFTCLLKVIELGLFDSPDIYSFYSVEKGKLILLPSHLYDTNNYKNYWLGICMLLSVLEEQTLDSLLLGPDKQNDFMQSILHTMERDTAGNGDDPFWPALHCFMVILDRLGAKVWGQLIDPIQAFQTIIDSRSYKNEIENIRHSTRRTKIEPDSDYGDDQVTCSQIVYDFNAEKPKKDSGWRNAICPDYCPNMYEEMQTLTNVLQSDIGQDMRVHNSTFLWFIPFVQSVMDLKDLGVAYIVEVIHHLYSEIKDVLNKRVEYCDKVTEFFILILVSVIELHRSKKCLHLLWVSSQKWVEALVKCAKLPATDFRRYSEKVPGTCPRISSTSSSTVLSMHPQATNSVQYSCVQLIRSLLREGSQLGQQSSCKRFLDKLNLLLRGNVFVGLQLSEKETQDLQICLKQVIRSSKDRNSLNTPSFAEQNSIDRSPGFNLSKVKSEGTDEWSRMRTYCQQNSPSPPSPAESRSNEGCAQSPSSHRRSSSCGEEPCFDEPTLCGDGVFPFSKIDSDFNMLCERDTMCEHSQETNTGKNVQDYKQNPVNECIMGKTSSQTDCSPDNLITTVTTESARERRCELSAGTPNLLLSNQGVGEASTNKGAQKPSSVSDPALNSLKLKIPSVRLLDLHSKLAKAMEKSSAFLKLQKGNENLETQRCQKQSGIQVARLDKDQSADCADKSERVLESKSCASEGHSLFKPLLNSTLQIKNEPQESRMDLQVSDTKSKDKVSESDSDDNLPLSKLKNTFSRRNESPLGSDKLTECSLYGKLGLFAGKQSPNSSEKRTEKSSGLVMRVSPIKLRDLQIEVGNNCKKTKELTRASESDSDDSIPLMQVRLNLINQRKSLPLNLDTSEDSDSDVAKMTEASITRGAELLLDSRADTKALPSDDHIERKVKGAIRSSVVEAPHKSCDAHKEIIIISDSTDEEEYDEEDTIPNLFKTIKKEKPFLVSESSDTQPLSAPVPLSGPKGIKQEVLGKETSPDRCDQYDSQMFEFETEDEVYSVWQDSQIEKPQSPGPEDQVRDSASTSTENNNQEELDMLDKYTEWGYDTDYIPEDALEEAAEAAEEQLEKEHADQKFLEGENIASFSKNQSHLEHHARSQCVKKTSKPVLPRPADISARTKPLLGSKPSHGKSIDDKANSFTKKVDKSSKVRTGNLTKSSDKAVQRTVKQKQREVAQATQRTPVIPRTTPAVVPPKKDRKLPEPSSTVEKLGFKKPPRRAFDLSQRSLDSLTELRNHGKTAGALEIKPKQKSMLISPQALPVKGNRKLLACQDRQFYCQIRPQERTGKRIEEASKVKDRNNQPRVMAKVSKKKVQDVTSAVTLSKQSLEKAVPSNTPFSSKEMQFNSPVTDNIKKAKNVNIVSPITHGPLASESTHPAPSAEVDLPCLPPIVTASGMLVHGSSKDDYYETHHASSSAGDQQSSSLNEERGSLSEDEEEMEQDNLFLTQPDPVDMEICSQSESGGIIETCSNHEQSDMEVDAPGVNSTDVALPSEFYKCKQSECAEVVKMAGSYCHKHDIVETSADHVFAVPDLPPLCSKPAKPPTAKVFSSGISSRSTNLTKDLENMPKALVASKTRPLVSKTSTPKMNPPVLIRDMASRHPSPCAVLQDLNNHSNIAMGWQTGRVSSGSSGNGLHPQRVLCTSYSPAKQRDSSFLIQEILCWDHGMFTSFNQFGAPSNLSQFPCSNVPLYFSGYEEYFRIFFPLLMLNTFESMVQEWQENQRRKFRSPYRLLLQNFCTDSPMNRVDFQVWIRDVDLAKQCHVKDDDLIFLVKPQSSDSVDGEMRGQPIYYIGHVAHFTRSQLNETRDGDKYTACQLSVQTKGHFAGARNQEVICEVIGGLVSTQRQFKALLQLRWSPLAKSIINPNPPEFLPKTKVNLAEGGIFSYSKDYNESQKKAIETAYTMVKHHPGLPRIGLIHGPPGTGKSKTIVGLLNRILCENPPSDNKTPNMNIKNKRNRILVCAPSNASIDELMKKIILGFKEKCKDKNHAQGNCGDINLVRLGSEKAISSDVQRFSLDSQVSRRMNKNTFGLDQDIQKKKEALDQLLDDLSRRRAIDWCDKQKKNEDLDQQIGRVAAERQQLASQLKEVRKHLPEVQSKIILESDIICCTLNTSGSFLLETAFRRLGHDPFSCVIVDEAGQACEVETLIPLIHRCSKLILVGDPEQLPATVISTKAEEYGYGQSMMARMRTRLEQSALKTPVLLLTVQYRMHPDICLFPSAYIYGKTLQTDRMTEELRCSSQWPFQPYLLFDVSDGTERRENESSYANFQEVKLVITLIKLLKDKKKDMGFHNIGIITPYRAQKNMIIKELAREFGVPNRHGEVDTVDGFQGRQKDCIIVTCVRANSCQGSIGFLASRQRMNVTITRAKSSLFILGSLKTLMENKDWNHLIQDAQRRGAIIKTREENYSKDATKILKLKPSFLRSHSFPSAEEAKKPSSSRPQHTPPQTERKESQSGSTPSLPVLAPHVHRTTSAPPEAVRQPLGSKRMPGSAPATVTPTAPVPSRGPSLPNERPRDPRLSRKPEPAAVVTQASHTGHTLPPGSGHLTGHAQTILPHRTAGGSGTPRTPQTISASGSDRNMDTRPSWQANRNQAPGNWKSSTENRRWDKNQDNRPTNKRREHSPQSDDAKRQKTSNYNLK</sequence>
<evidence type="ECO:0000313" key="6">
    <source>
        <dbReference type="EMBL" id="KAJ1134178.1"/>
    </source>
</evidence>
<dbReference type="Pfam" id="PF13087">
    <property type="entry name" value="AAA_12"/>
    <property type="match status" value="1"/>
</dbReference>
<dbReference type="Gene3D" id="3.40.50.300">
    <property type="entry name" value="P-loop containing nucleotide triphosphate hydrolases"/>
    <property type="match status" value="2"/>
</dbReference>
<dbReference type="Pfam" id="PF13086">
    <property type="entry name" value="AAA_11"/>
    <property type="match status" value="1"/>
</dbReference>
<feature type="region of interest" description="Disordered" evidence="2">
    <location>
        <begin position="857"/>
        <end position="881"/>
    </location>
</feature>
<feature type="compositionally biased region" description="Basic and acidic residues" evidence="2">
    <location>
        <begin position="1239"/>
        <end position="1254"/>
    </location>
</feature>
<evidence type="ECO:0000313" key="7">
    <source>
        <dbReference type="Proteomes" id="UP001066276"/>
    </source>
</evidence>
<dbReference type="InterPro" id="IPR045055">
    <property type="entry name" value="DNA2/NAM7-like"/>
</dbReference>
<dbReference type="InterPro" id="IPR047187">
    <property type="entry name" value="SF1_C_Upf1"/>
</dbReference>
<feature type="compositionally biased region" description="Polar residues" evidence="2">
    <location>
        <begin position="2708"/>
        <end position="2719"/>
    </location>
</feature>
<dbReference type="EMBL" id="JANPWB010000010">
    <property type="protein sequence ID" value="KAJ1134178.1"/>
    <property type="molecule type" value="Genomic_DNA"/>
</dbReference>
<feature type="compositionally biased region" description="Polar residues" evidence="2">
    <location>
        <begin position="2836"/>
        <end position="2872"/>
    </location>
</feature>
<feature type="compositionally biased region" description="Polar residues" evidence="2">
    <location>
        <begin position="687"/>
        <end position="700"/>
    </location>
</feature>
<feature type="region of interest" description="Disordered" evidence="2">
    <location>
        <begin position="724"/>
        <end position="757"/>
    </location>
</feature>
<keyword evidence="7" id="KW-1185">Reference proteome</keyword>
<dbReference type="PANTHER" id="PTHR10887">
    <property type="entry name" value="DNA2/NAM7 HELICASE FAMILY"/>
    <property type="match status" value="1"/>
</dbReference>